<keyword evidence="3" id="KW-1185">Reference proteome</keyword>
<dbReference type="GO" id="GO:0005737">
    <property type="term" value="C:cytoplasm"/>
    <property type="evidence" value="ECO:0007669"/>
    <property type="project" value="TreeGrafter"/>
</dbReference>
<dbReference type="Proteomes" id="UP000238350">
    <property type="component" value="Unassembled WGS sequence"/>
</dbReference>
<organism evidence="2 3">
    <name type="scientific">Wickerhamiella sorbophila</name>
    <dbReference type="NCBI Taxonomy" id="45607"/>
    <lineage>
        <taxon>Eukaryota</taxon>
        <taxon>Fungi</taxon>
        <taxon>Dikarya</taxon>
        <taxon>Ascomycota</taxon>
        <taxon>Saccharomycotina</taxon>
        <taxon>Dipodascomycetes</taxon>
        <taxon>Dipodascales</taxon>
        <taxon>Trichomonascaceae</taxon>
        <taxon>Wickerhamiella</taxon>
    </lineage>
</organism>
<dbReference type="GO" id="GO:0030695">
    <property type="term" value="F:GTPase regulator activity"/>
    <property type="evidence" value="ECO:0007669"/>
    <property type="project" value="TreeGrafter"/>
</dbReference>
<feature type="region of interest" description="Disordered" evidence="1">
    <location>
        <begin position="400"/>
        <end position="491"/>
    </location>
</feature>
<dbReference type="PANTHER" id="PTHR31010">
    <property type="entry name" value="RAN-SPECIFIC GTPASE-ACTIVATING PROTEIN 30-RELATED"/>
    <property type="match status" value="1"/>
</dbReference>
<proteinExistence type="predicted"/>
<gene>
    <name evidence="2" type="ORF">B9G98_04193</name>
</gene>
<dbReference type="GeneID" id="36517941"/>
<dbReference type="OrthoDB" id="512915at2759"/>
<comment type="caution">
    <text evidence="2">The sequence shown here is derived from an EMBL/GenBank/DDBJ whole genome shotgun (WGS) entry which is preliminary data.</text>
</comment>
<dbReference type="Pfam" id="PF05508">
    <property type="entry name" value="Ran-binding"/>
    <property type="match status" value="1"/>
</dbReference>
<evidence type="ECO:0000256" key="1">
    <source>
        <dbReference type="SAM" id="MobiDB-lite"/>
    </source>
</evidence>
<dbReference type="GO" id="GO:0005634">
    <property type="term" value="C:nucleus"/>
    <property type="evidence" value="ECO:0007669"/>
    <property type="project" value="TreeGrafter"/>
</dbReference>
<dbReference type="AlphaFoldDB" id="A0A2T0FNK6"/>
<name>A0A2T0FNK6_9ASCO</name>
<accession>A0A2T0FNK6</accession>
<feature type="compositionally biased region" description="Basic and acidic residues" evidence="1">
    <location>
        <begin position="400"/>
        <end position="420"/>
    </location>
</feature>
<dbReference type="EMBL" id="NDIQ01000022">
    <property type="protein sequence ID" value="PRT56573.1"/>
    <property type="molecule type" value="Genomic_DNA"/>
</dbReference>
<feature type="compositionally biased region" description="Basic residues" evidence="1">
    <location>
        <begin position="481"/>
        <end position="491"/>
    </location>
</feature>
<dbReference type="PANTHER" id="PTHR31010:SF2">
    <property type="entry name" value="RAN-SPECIFIC GTPASE-ACTIVATING PROTEIN 30"/>
    <property type="match status" value="1"/>
</dbReference>
<protein>
    <submittedName>
        <fullName evidence="2">Ran-specific GTPase-activating protein 30</fullName>
    </submittedName>
</protein>
<dbReference type="InterPro" id="IPR008812">
    <property type="entry name" value="Ran_GTP-bd-rel"/>
</dbReference>
<evidence type="ECO:0000313" key="3">
    <source>
        <dbReference type="Proteomes" id="UP000238350"/>
    </source>
</evidence>
<evidence type="ECO:0000313" key="2">
    <source>
        <dbReference type="EMBL" id="PRT56573.1"/>
    </source>
</evidence>
<reference evidence="2 3" key="1">
    <citation type="submission" date="2017-04" db="EMBL/GenBank/DDBJ databases">
        <title>Genome sequencing of [Candida] sorbophila.</title>
        <authorList>
            <person name="Ahn J.O."/>
        </authorList>
    </citation>
    <scope>NUCLEOTIDE SEQUENCE [LARGE SCALE GENOMIC DNA]</scope>
    <source>
        <strain evidence="2 3">DS02</strain>
    </source>
</reference>
<sequence>MEQLLQKAGSQAVTFAIRSGISIASGYAFKTLSQFIDTVPREDTSELDRIQNRLETSVKVLIPAIDLIELISSRGHTSLEYTLQLTRDLRKDIDQFQARVESEYETIRESKNTDLRRTAVDRVGGFLKNLLQRVEEAIPLITLALTTSGANLTASLPDYVSPGRFLQAANLLTSADSSFDGKSKALVGPVFSLVYYDIFYSSNRVQTGLTNNDITWKEEFAKCRAQLIRTCSKEEFSYELRLEEDFDDGRYHESDETPRVVSIDVRTITRLFFTASGRLLEIPDSQSPVLVLKLNKLFQEVKSTKVTAESEYNPQENVEWIALETHFESTSDSSDDSSDSESDSGDELAAKLSGLNISGRRTEALSVLEYLLRLAALQANDQKSMYEVHDERLSLYLRDDSHGRNNYDSDRSDYFEETPRSVRRNRRESPFTTPSSTKHSSRETPPITPWERDRFANQPILQPDVQSELSRSPFRDSPVKNKSRNRKTKNL</sequence>
<dbReference type="RefSeq" id="XP_024666518.1">
    <property type="nucleotide sequence ID" value="XM_024810750.1"/>
</dbReference>